<evidence type="ECO:0000313" key="11">
    <source>
        <dbReference type="EMBL" id="VAW01789.1"/>
    </source>
</evidence>
<dbReference type="GO" id="GO:0005524">
    <property type="term" value="F:ATP binding"/>
    <property type="evidence" value="ECO:0007669"/>
    <property type="project" value="UniProtKB-KW"/>
</dbReference>
<keyword evidence="3" id="KW-1003">Cell membrane</keyword>
<proteinExistence type="inferred from homology"/>
<dbReference type="SMART" id="SM00382">
    <property type="entry name" value="AAA"/>
    <property type="match status" value="1"/>
</dbReference>
<dbReference type="InterPro" id="IPR005894">
    <property type="entry name" value="DrrA"/>
</dbReference>
<gene>
    <name evidence="11" type="ORF">MNBD_ACTINO01-2317</name>
</gene>
<evidence type="ECO:0000256" key="6">
    <source>
        <dbReference type="ARBA" id="ARBA00022967"/>
    </source>
</evidence>
<protein>
    <submittedName>
        <fullName evidence="11">Efflux ABC transporter, ATP-binding protein</fullName>
    </submittedName>
</protein>
<accession>A0A3B0SM64</accession>
<name>A0A3B0SM64_9ZZZZ</name>
<evidence type="ECO:0000256" key="5">
    <source>
        <dbReference type="ARBA" id="ARBA00022840"/>
    </source>
</evidence>
<reference evidence="11" key="1">
    <citation type="submission" date="2018-06" db="EMBL/GenBank/DDBJ databases">
        <authorList>
            <person name="Zhirakovskaya E."/>
        </authorList>
    </citation>
    <scope>NUCLEOTIDE SEQUENCE</scope>
</reference>
<feature type="domain" description="ABC transporter" evidence="10">
    <location>
        <begin position="7"/>
        <end position="237"/>
    </location>
</feature>
<evidence type="ECO:0000256" key="7">
    <source>
        <dbReference type="ARBA" id="ARBA00023136"/>
    </source>
</evidence>
<dbReference type="InterPro" id="IPR003593">
    <property type="entry name" value="AAA+_ATPase"/>
</dbReference>
<organism evidence="11">
    <name type="scientific">hydrothermal vent metagenome</name>
    <dbReference type="NCBI Taxonomy" id="652676"/>
    <lineage>
        <taxon>unclassified sequences</taxon>
        <taxon>metagenomes</taxon>
        <taxon>ecological metagenomes</taxon>
    </lineage>
</organism>
<dbReference type="PANTHER" id="PTHR42711">
    <property type="entry name" value="ABC TRANSPORTER ATP-BINDING PROTEIN"/>
    <property type="match status" value="1"/>
</dbReference>
<dbReference type="GO" id="GO:0016887">
    <property type="term" value="F:ATP hydrolysis activity"/>
    <property type="evidence" value="ECO:0007669"/>
    <property type="project" value="InterPro"/>
</dbReference>
<keyword evidence="4" id="KW-0547">Nucleotide-binding</keyword>
<keyword evidence="2" id="KW-0813">Transport</keyword>
<dbReference type="GO" id="GO:0005886">
    <property type="term" value="C:plasma membrane"/>
    <property type="evidence" value="ECO:0007669"/>
    <property type="project" value="UniProtKB-SubCell"/>
</dbReference>
<keyword evidence="7" id="KW-0472">Membrane</keyword>
<comment type="similarity">
    <text evidence="8">Belongs to the ABC transporter superfamily. Drug exporter-1 (DrugE1) (TC 3.A.1.105) family.</text>
</comment>
<keyword evidence="6" id="KW-1278">Translocase</keyword>
<evidence type="ECO:0000256" key="9">
    <source>
        <dbReference type="SAM" id="MobiDB-lite"/>
    </source>
</evidence>
<dbReference type="PANTHER" id="PTHR42711:SF19">
    <property type="entry name" value="DOXORUBICIN RESISTANCE ATP-BINDING PROTEIN DRRA"/>
    <property type="match status" value="1"/>
</dbReference>
<dbReference type="EMBL" id="UOEI01000309">
    <property type="protein sequence ID" value="VAW01789.1"/>
    <property type="molecule type" value="Genomic_DNA"/>
</dbReference>
<evidence type="ECO:0000256" key="2">
    <source>
        <dbReference type="ARBA" id="ARBA00022448"/>
    </source>
</evidence>
<sequence>MGAQPAIIAKSVVRCFGDVRALDGVSLSVERGTIYGLLGPNGAGKTTLIRVLTTLLKPDSGTGFVAGVDVVAHPNHARRSLGLAGQSAAVDEFLTGRENLEMVGHLYHLPSKDVKQRAEEVLERINLIEAGDRPVSTYSGGMRRRLDLAASLVGQPEVLFLDEPTTGLDPRNRLEMWGLINELVDDGATVMLTTQYLEEADRLADLIGVIDQGKLITEGTASELKAQLGGDVIDVTIAADDRDRAAAVLADVAGSGAKWDDTSFTFTIPARNGAVTLTEVVRGLDRAGVVPNDLALHRPSLDDVFLSLTGRPIEDETVEASEEPPRKQHMRGRR</sequence>
<dbReference type="Pfam" id="PF00005">
    <property type="entry name" value="ABC_tran"/>
    <property type="match status" value="1"/>
</dbReference>
<dbReference type="PROSITE" id="PS50893">
    <property type="entry name" value="ABC_TRANSPORTER_2"/>
    <property type="match status" value="1"/>
</dbReference>
<comment type="subcellular location">
    <subcellularLocation>
        <location evidence="1">Cell membrane</location>
        <topology evidence="1">Peripheral membrane protein</topology>
        <orientation evidence="1">Cytoplasmic side</orientation>
    </subcellularLocation>
</comment>
<dbReference type="InterPro" id="IPR017871">
    <property type="entry name" value="ABC_transporter-like_CS"/>
</dbReference>
<dbReference type="NCBIfam" id="TIGR01188">
    <property type="entry name" value="drrA"/>
    <property type="match status" value="1"/>
</dbReference>
<evidence type="ECO:0000256" key="3">
    <source>
        <dbReference type="ARBA" id="ARBA00022475"/>
    </source>
</evidence>
<dbReference type="GO" id="GO:0043215">
    <property type="term" value="P:daunorubicin transport"/>
    <property type="evidence" value="ECO:0007669"/>
    <property type="project" value="InterPro"/>
</dbReference>
<feature type="region of interest" description="Disordered" evidence="9">
    <location>
        <begin position="315"/>
        <end position="334"/>
    </location>
</feature>
<evidence type="ECO:0000256" key="8">
    <source>
        <dbReference type="ARBA" id="ARBA00049985"/>
    </source>
</evidence>
<dbReference type="InterPro" id="IPR003439">
    <property type="entry name" value="ABC_transporter-like_ATP-bd"/>
</dbReference>
<dbReference type="InterPro" id="IPR050763">
    <property type="entry name" value="ABC_transporter_ATP-binding"/>
</dbReference>
<keyword evidence="5 11" id="KW-0067">ATP-binding</keyword>
<dbReference type="SUPFAM" id="SSF52540">
    <property type="entry name" value="P-loop containing nucleoside triphosphate hydrolases"/>
    <property type="match status" value="1"/>
</dbReference>
<dbReference type="Gene3D" id="3.40.50.300">
    <property type="entry name" value="P-loop containing nucleotide triphosphate hydrolases"/>
    <property type="match status" value="1"/>
</dbReference>
<dbReference type="GO" id="GO:1900753">
    <property type="term" value="P:doxorubicin transport"/>
    <property type="evidence" value="ECO:0007669"/>
    <property type="project" value="InterPro"/>
</dbReference>
<dbReference type="PROSITE" id="PS00211">
    <property type="entry name" value="ABC_TRANSPORTER_1"/>
    <property type="match status" value="1"/>
</dbReference>
<dbReference type="AlphaFoldDB" id="A0A3B0SM64"/>
<evidence type="ECO:0000256" key="4">
    <source>
        <dbReference type="ARBA" id="ARBA00022741"/>
    </source>
</evidence>
<dbReference type="InterPro" id="IPR027417">
    <property type="entry name" value="P-loop_NTPase"/>
</dbReference>
<evidence type="ECO:0000256" key="1">
    <source>
        <dbReference type="ARBA" id="ARBA00004413"/>
    </source>
</evidence>
<evidence type="ECO:0000259" key="10">
    <source>
        <dbReference type="PROSITE" id="PS50893"/>
    </source>
</evidence>